<dbReference type="Proteomes" id="UP001281410">
    <property type="component" value="Unassembled WGS sequence"/>
</dbReference>
<comment type="caution">
    <text evidence="1">The sequence shown here is derived from an EMBL/GenBank/DDBJ whole genome shotgun (WGS) entry which is preliminary data.</text>
</comment>
<sequence>MQEVGVDLHKQCKCKMNMFYQPCVERLIGFVLFLGLSTANLIQVPQMADLISIITRSFPVGSYGTNVSHDSKDFIRIIIYLSRVYIILHQGTTNLIDLKQISTSSEMDIAPPLTPVNGDRSSYS</sequence>
<proteinExistence type="predicted"/>
<accession>A0AAE0AH44</accession>
<name>A0AAE0AH44_9ROSI</name>
<organism evidence="1 2">
    <name type="scientific">Dipteronia sinensis</name>
    <dbReference type="NCBI Taxonomy" id="43782"/>
    <lineage>
        <taxon>Eukaryota</taxon>
        <taxon>Viridiplantae</taxon>
        <taxon>Streptophyta</taxon>
        <taxon>Embryophyta</taxon>
        <taxon>Tracheophyta</taxon>
        <taxon>Spermatophyta</taxon>
        <taxon>Magnoliopsida</taxon>
        <taxon>eudicotyledons</taxon>
        <taxon>Gunneridae</taxon>
        <taxon>Pentapetalae</taxon>
        <taxon>rosids</taxon>
        <taxon>malvids</taxon>
        <taxon>Sapindales</taxon>
        <taxon>Sapindaceae</taxon>
        <taxon>Hippocastanoideae</taxon>
        <taxon>Acereae</taxon>
        <taxon>Dipteronia</taxon>
    </lineage>
</organism>
<keyword evidence="2" id="KW-1185">Reference proteome</keyword>
<protein>
    <submittedName>
        <fullName evidence="1">Uncharacterized protein</fullName>
    </submittedName>
</protein>
<reference evidence="1" key="1">
    <citation type="journal article" date="2023" name="Plant J.">
        <title>Genome sequences and population genomics provide insights into the demographic history, inbreeding, and mutation load of two 'living fossil' tree species of Dipteronia.</title>
        <authorList>
            <person name="Feng Y."/>
            <person name="Comes H.P."/>
            <person name="Chen J."/>
            <person name="Zhu S."/>
            <person name="Lu R."/>
            <person name="Zhang X."/>
            <person name="Li P."/>
            <person name="Qiu J."/>
            <person name="Olsen K.M."/>
            <person name="Qiu Y."/>
        </authorList>
    </citation>
    <scope>NUCLEOTIDE SEQUENCE</scope>
    <source>
        <strain evidence="1">NBL</strain>
    </source>
</reference>
<dbReference type="AlphaFoldDB" id="A0AAE0AH44"/>
<dbReference type="EMBL" id="JANJYJ010000005">
    <property type="protein sequence ID" value="KAK3213137.1"/>
    <property type="molecule type" value="Genomic_DNA"/>
</dbReference>
<gene>
    <name evidence="1" type="ORF">Dsin_017843</name>
</gene>
<evidence type="ECO:0000313" key="1">
    <source>
        <dbReference type="EMBL" id="KAK3213137.1"/>
    </source>
</evidence>
<evidence type="ECO:0000313" key="2">
    <source>
        <dbReference type="Proteomes" id="UP001281410"/>
    </source>
</evidence>